<dbReference type="Gene3D" id="2.70.170.10">
    <property type="entry name" value="Neurotransmitter-gated ion-channel ligand-binding domain"/>
    <property type="match status" value="1"/>
</dbReference>
<dbReference type="InterPro" id="IPR006202">
    <property type="entry name" value="Neur_chan_lig-bd"/>
</dbReference>
<reference evidence="2" key="1">
    <citation type="journal article" date="2012" name="Nature">
        <title>The oyster genome reveals stress adaptation and complexity of shell formation.</title>
        <authorList>
            <person name="Zhang G."/>
            <person name="Fang X."/>
            <person name="Guo X."/>
            <person name="Li L."/>
            <person name="Luo R."/>
            <person name="Xu F."/>
            <person name="Yang P."/>
            <person name="Zhang L."/>
            <person name="Wang X."/>
            <person name="Qi H."/>
            <person name="Xiong Z."/>
            <person name="Que H."/>
            <person name="Xie Y."/>
            <person name="Holland P.W."/>
            <person name="Paps J."/>
            <person name="Zhu Y."/>
            <person name="Wu F."/>
            <person name="Chen Y."/>
            <person name="Wang J."/>
            <person name="Peng C."/>
            <person name="Meng J."/>
            <person name="Yang L."/>
            <person name="Liu J."/>
            <person name="Wen B."/>
            <person name="Zhang N."/>
            <person name="Huang Z."/>
            <person name="Zhu Q."/>
            <person name="Feng Y."/>
            <person name="Mount A."/>
            <person name="Hedgecock D."/>
            <person name="Xu Z."/>
            <person name="Liu Y."/>
            <person name="Domazet-Loso T."/>
            <person name="Du Y."/>
            <person name="Sun X."/>
            <person name="Zhang S."/>
            <person name="Liu B."/>
            <person name="Cheng P."/>
            <person name="Jiang X."/>
            <person name="Li J."/>
            <person name="Fan D."/>
            <person name="Wang W."/>
            <person name="Fu W."/>
            <person name="Wang T."/>
            <person name="Wang B."/>
            <person name="Zhang J."/>
            <person name="Peng Z."/>
            <person name="Li Y."/>
            <person name="Li N."/>
            <person name="Wang J."/>
            <person name="Chen M."/>
            <person name="He Y."/>
            <person name="Tan F."/>
            <person name="Song X."/>
            <person name="Zheng Q."/>
            <person name="Huang R."/>
            <person name="Yang H."/>
            <person name="Du X."/>
            <person name="Chen L."/>
            <person name="Yang M."/>
            <person name="Gaffney P.M."/>
            <person name="Wang S."/>
            <person name="Luo L."/>
            <person name="She Z."/>
            <person name="Ming Y."/>
            <person name="Huang W."/>
            <person name="Zhang S."/>
            <person name="Huang B."/>
            <person name="Zhang Y."/>
            <person name="Qu T."/>
            <person name="Ni P."/>
            <person name="Miao G."/>
            <person name="Wang J."/>
            <person name="Wang Q."/>
            <person name="Steinberg C.E."/>
            <person name="Wang H."/>
            <person name="Li N."/>
            <person name="Qian L."/>
            <person name="Zhang G."/>
            <person name="Li Y."/>
            <person name="Yang H."/>
            <person name="Liu X."/>
            <person name="Wang J."/>
            <person name="Yin Y."/>
            <person name="Wang J."/>
        </authorList>
    </citation>
    <scope>NUCLEOTIDE SEQUENCE [LARGE SCALE GENOMIC DNA]</scope>
    <source>
        <strain evidence="2">05x7-T-G4-1.051#20</strain>
    </source>
</reference>
<dbReference type="AlphaFoldDB" id="K1PJT4"/>
<dbReference type="InterPro" id="IPR036734">
    <property type="entry name" value="Neur_chan_lig-bd_sf"/>
</dbReference>
<dbReference type="EMBL" id="JH816565">
    <property type="protein sequence ID" value="EKC19134.1"/>
    <property type="molecule type" value="Genomic_DNA"/>
</dbReference>
<gene>
    <name evidence="2" type="ORF">CGI_10009629</name>
</gene>
<organism evidence="2">
    <name type="scientific">Magallana gigas</name>
    <name type="common">Pacific oyster</name>
    <name type="synonym">Crassostrea gigas</name>
    <dbReference type="NCBI Taxonomy" id="29159"/>
    <lineage>
        <taxon>Eukaryota</taxon>
        <taxon>Metazoa</taxon>
        <taxon>Spiralia</taxon>
        <taxon>Lophotrochozoa</taxon>
        <taxon>Mollusca</taxon>
        <taxon>Bivalvia</taxon>
        <taxon>Autobranchia</taxon>
        <taxon>Pteriomorphia</taxon>
        <taxon>Ostreida</taxon>
        <taxon>Ostreoidea</taxon>
        <taxon>Ostreidae</taxon>
        <taxon>Magallana</taxon>
    </lineage>
</organism>
<feature type="domain" description="Neurotransmitter-gated ion-channel ligand-binding" evidence="1">
    <location>
        <begin position="23"/>
        <end position="62"/>
    </location>
</feature>
<accession>K1PJT4</accession>
<dbReference type="GO" id="GO:0016020">
    <property type="term" value="C:membrane"/>
    <property type="evidence" value="ECO:0007669"/>
    <property type="project" value="InterPro"/>
</dbReference>
<evidence type="ECO:0000313" key="2">
    <source>
        <dbReference type="EMBL" id="EKC19134.1"/>
    </source>
</evidence>
<name>K1PJT4_MAGGI</name>
<proteinExistence type="predicted"/>
<dbReference type="Pfam" id="PF02931">
    <property type="entry name" value="Neur_chan_LBD"/>
    <property type="match status" value="1"/>
</dbReference>
<keyword evidence="2" id="KW-0675">Receptor</keyword>
<dbReference type="GO" id="GO:0005230">
    <property type="term" value="F:extracellular ligand-gated monoatomic ion channel activity"/>
    <property type="evidence" value="ECO:0007669"/>
    <property type="project" value="InterPro"/>
</dbReference>
<dbReference type="SUPFAM" id="SSF63712">
    <property type="entry name" value="Nicotinic receptor ligand binding domain-like"/>
    <property type="match status" value="1"/>
</dbReference>
<evidence type="ECO:0000259" key="1">
    <source>
        <dbReference type="Pfam" id="PF02931"/>
    </source>
</evidence>
<protein>
    <submittedName>
        <fullName evidence="2">Neuronal acetylcholine receptor subunit alpha-4</fullName>
    </submittedName>
</protein>
<dbReference type="InParanoid" id="K1PJT4"/>
<sequence length="65" mass="7216">MPVLAWMCLSVFPVLSVCIIPDEQRLLEKLLADYNPAARPVYNASKVVLVKFGITLAQISDMLPL</sequence>
<dbReference type="HOGENOM" id="CLU_2851859_0_0_1"/>